<evidence type="ECO:0000313" key="3">
    <source>
        <dbReference type="EMBL" id="SFV20001.1"/>
    </source>
</evidence>
<dbReference type="Pfam" id="PF14012">
    <property type="entry name" value="DUF4229"/>
    <property type="match status" value="1"/>
</dbReference>
<feature type="transmembrane region" description="Helical" evidence="2">
    <location>
        <begin position="29"/>
        <end position="47"/>
    </location>
</feature>
<dbReference type="InterPro" id="IPR025323">
    <property type="entry name" value="DUF4229"/>
</dbReference>
<sequence>MNLLKYALIRLAVFFVVWAACILLGTGWVIATVIAALVALATGYLFFNRLRLAAGQDLANAWEGRPGQRGRQEQADADVEDAYTHGRYFDPAQGRQADGRASDQQTHREQH</sequence>
<dbReference type="OrthoDB" id="3268622at2"/>
<accession>A0A1I7MDL4</accession>
<name>A0A1I7MDL4_9MICC</name>
<evidence type="ECO:0008006" key="5">
    <source>
        <dbReference type="Google" id="ProtNLM"/>
    </source>
</evidence>
<gene>
    <name evidence="3" type="ORF">SAMN04487966_10114</name>
</gene>
<dbReference type="PROSITE" id="PS51257">
    <property type="entry name" value="PROKAR_LIPOPROTEIN"/>
    <property type="match status" value="1"/>
</dbReference>
<reference evidence="3 4" key="1">
    <citation type="submission" date="2016-10" db="EMBL/GenBank/DDBJ databases">
        <authorList>
            <person name="de Groot N.N."/>
        </authorList>
    </citation>
    <scope>NUCLEOTIDE SEQUENCE [LARGE SCALE GENOMIC DNA]</scope>
    <source>
        <strain evidence="3 4">CGMCC 1.7054</strain>
    </source>
</reference>
<protein>
    <recommendedName>
        <fullName evidence="5">DUF4229 domain-containing protein</fullName>
    </recommendedName>
</protein>
<evidence type="ECO:0000256" key="2">
    <source>
        <dbReference type="SAM" id="Phobius"/>
    </source>
</evidence>
<feature type="compositionally biased region" description="Basic and acidic residues" evidence="1">
    <location>
        <begin position="97"/>
        <end position="111"/>
    </location>
</feature>
<proteinExistence type="predicted"/>
<dbReference type="Proteomes" id="UP000198881">
    <property type="component" value="Unassembled WGS sequence"/>
</dbReference>
<keyword evidence="4" id="KW-1185">Reference proteome</keyword>
<evidence type="ECO:0000313" key="4">
    <source>
        <dbReference type="Proteomes" id="UP000198881"/>
    </source>
</evidence>
<dbReference type="AlphaFoldDB" id="A0A1I7MDL4"/>
<keyword evidence="2" id="KW-1133">Transmembrane helix</keyword>
<keyword evidence="2" id="KW-0812">Transmembrane</keyword>
<organism evidence="3 4">
    <name type="scientific">Micrococcus terreus</name>
    <dbReference type="NCBI Taxonomy" id="574650"/>
    <lineage>
        <taxon>Bacteria</taxon>
        <taxon>Bacillati</taxon>
        <taxon>Actinomycetota</taxon>
        <taxon>Actinomycetes</taxon>
        <taxon>Micrococcales</taxon>
        <taxon>Micrococcaceae</taxon>
        <taxon>Micrococcus</taxon>
    </lineage>
</organism>
<keyword evidence="2" id="KW-0472">Membrane</keyword>
<dbReference type="EMBL" id="FPCG01000001">
    <property type="protein sequence ID" value="SFV20001.1"/>
    <property type="molecule type" value="Genomic_DNA"/>
</dbReference>
<feature type="region of interest" description="Disordered" evidence="1">
    <location>
        <begin position="88"/>
        <end position="111"/>
    </location>
</feature>
<evidence type="ECO:0000256" key="1">
    <source>
        <dbReference type="SAM" id="MobiDB-lite"/>
    </source>
</evidence>
<dbReference type="RefSeq" id="WP_091692622.1">
    <property type="nucleotide sequence ID" value="NZ_CAMIGK010000011.1"/>
</dbReference>